<sequence length="68" mass="8666">MRINYREALLKTRLLFFLCLHHFFIDMCDEIVYKIHFVFYNMEISYEYEVFYYSFEFYYDDSCYGSRI</sequence>
<evidence type="ECO:0000313" key="1">
    <source>
        <dbReference type="EMBL" id="CBI77250.1"/>
    </source>
</evidence>
<reference evidence="1" key="1">
    <citation type="journal article" date="2011" name="PLoS Genet.">
        <title>Parallel evolution of a type IV secretion system in radiating lineages of the host-restricted bacterial pathogen Bartonella.</title>
        <authorList>
            <person name="Engel P."/>
            <person name="Salzburger W."/>
            <person name="Liesch M."/>
            <person name="Chang C.C."/>
            <person name="Maruyama S."/>
            <person name="Lanz C."/>
            <person name="Calteau A."/>
            <person name="Lajus A."/>
            <person name="Medigue C."/>
            <person name="Schuster S.C."/>
            <person name="Dehio C."/>
        </authorList>
    </citation>
    <scope>NUCLEOTIDE SEQUENCE</scope>
    <source>
        <strain evidence="1">ATCC BAA-1498</strain>
    </source>
</reference>
<protein>
    <submittedName>
        <fullName evidence="1">Uncharacterized protein</fullName>
    </submittedName>
</protein>
<gene>
    <name evidence="1" type="ORF">BARRO_10183</name>
</gene>
<dbReference type="EMBL" id="FN645455">
    <property type="protein sequence ID" value="CBI77250.1"/>
    <property type="molecule type" value="Genomic_DNA"/>
</dbReference>
<name>E6YK62_9HYPH</name>
<proteinExistence type="predicted"/>
<organism evidence="1">
    <name type="scientific">Bartonella rochalimae ATCC BAA-1498</name>
    <dbReference type="NCBI Taxonomy" id="685782"/>
    <lineage>
        <taxon>Bacteria</taxon>
        <taxon>Pseudomonadati</taxon>
        <taxon>Pseudomonadota</taxon>
        <taxon>Alphaproteobacteria</taxon>
        <taxon>Hyphomicrobiales</taxon>
        <taxon>Bartonellaceae</taxon>
        <taxon>Bartonella</taxon>
    </lineage>
</organism>
<dbReference type="AlphaFoldDB" id="E6YK62"/>
<accession>E6YK62</accession>